<evidence type="ECO:0000313" key="2">
    <source>
        <dbReference type="Proteomes" id="UP001153954"/>
    </source>
</evidence>
<gene>
    <name evidence="1" type="ORF">EEDITHA_LOCUS3357</name>
</gene>
<dbReference type="Proteomes" id="UP001153954">
    <property type="component" value="Unassembled WGS sequence"/>
</dbReference>
<dbReference type="EMBL" id="CAKOGL010000006">
    <property type="protein sequence ID" value="CAH2087060.1"/>
    <property type="molecule type" value="Genomic_DNA"/>
</dbReference>
<name>A0AAU9TND1_EUPED</name>
<dbReference type="AlphaFoldDB" id="A0AAU9TND1"/>
<evidence type="ECO:0008006" key="3">
    <source>
        <dbReference type="Google" id="ProtNLM"/>
    </source>
</evidence>
<proteinExistence type="predicted"/>
<sequence>MERKKYRCCAVPQCTNTSKSTPNKIFIDVPRKADIDHFDLPNDMENYMRYHVIGTVGKVMLKHGSLPTKFQCQSGRKRSLPSTVPSRPAAIKRQRLALVQEALEDSKLGSDTKEVNTSLSSSPVEVIVEHQPKNQNKGIQVFMKITYFRSKLTQTEYKSHSIATSPSKTWTTTVSTSPFKVEHPVNISAIVIFSPIIRVEITFRRQ</sequence>
<evidence type="ECO:0000313" key="1">
    <source>
        <dbReference type="EMBL" id="CAH2087060.1"/>
    </source>
</evidence>
<comment type="caution">
    <text evidence="1">The sequence shown here is derived from an EMBL/GenBank/DDBJ whole genome shotgun (WGS) entry which is preliminary data.</text>
</comment>
<protein>
    <recommendedName>
        <fullName evidence="3">THAP-type domain-containing protein</fullName>
    </recommendedName>
</protein>
<reference evidence="1" key="1">
    <citation type="submission" date="2022-03" db="EMBL/GenBank/DDBJ databases">
        <authorList>
            <person name="Tunstrom K."/>
        </authorList>
    </citation>
    <scope>NUCLEOTIDE SEQUENCE</scope>
</reference>
<accession>A0AAU9TND1</accession>
<organism evidence="1 2">
    <name type="scientific">Euphydryas editha</name>
    <name type="common">Edith's checkerspot</name>
    <dbReference type="NCBI Taxonomy" id="104508"/>
    <lineage>
        <taxon>Eukaryota</taxon>
        <taxon>Metazoa</taxon>
        <taxon>Ecdysozoa</taxon>
        <taxon>Arthropoda</taxon>
        <taxon>Hexapoda</taxon>
        <taxon>Insecta</taxon>
        <taxon>Pterygota</taxon>
        <taxon>Neoptera</taxon>
        <taxon>Endopterygota</taxon>
        <taxon>Lepidoptera</taxon>
        <taxon>Glossata</taxon>
        <taxon>Ditrysia</taxon>
        <taxon>Papilionoidea</taxon>
        <taxon>Nymphalidae</taxon>
        <taxon>Nymphalinae</taxon>
        <taxon>Euphydryas</taxon>
    </lineage>
</organism>
<keyword evidence="2" id="KW-1185">Reference proteome</keyword>